<evidence type="ECO:0000256" key="1">
    <source>
        <dbReference type="ARBA" id="ARBA00006484"/>
    </source>
</evidence>
<evidence type="ECO:0000313" key="5">
    <source>
        <dbReference type="RefSeq" id="XP_033456276.1"/>
    </source>
</evidence>
<evidence type="ECO:0000256" key="3">
    <source>
        <dbReference type="ARBA" id="ARBA00023002"/>
    </source>
</evidence>
<dbReference type="Proteomes" id="UP000504637">
    <property type="component" value="Unplaced"/>
</dbReference>
<dbReference type="InterPro" id="IPR002347">
    <property type="entry name" value="SDR_fam"/>
</dbReference>
<dbReference type="InterPro" id="IPR036291">
    <property type="entry name" value="NAD(P)-bd_dom_sf"/>
</dbReference>
<protein>
    <submittedName>
        <fullName evidence="5">NAD(P)-binding protein</fullName>
    </submittedName>
</protein>
<dbReference type="PANTHER" id="PTHR43544">
    <property type="entry name" value="SHORT-CHAIN DEHYDROGENASE/REDUCTASE"/>
    <property type="match status" value="1"/>
</dbReference>
<keyword evidence="3" id="KW-0560">Oxidoreductase</keyword>
<accession>A0A6J3LTX6</accession>
<reference evidence="5" key="1">
    <citation type="submission" date="2020-01" db="EMBL/GenBank/DDBJ databases">
        <authorList>
            <consortium name="DOE Joint Genome Institute"/>
            <person name="Haridas S."/>
            <person name="Albert R."/>
            <person name="Binder M."/>
            <person name="Bloem J."/>
            <person name="Labutti K."/>
            <person name="Salamov A."/>
            <person name="Andreopoulos B."/>
            <person name="Baker S.E."/>
            <person name="Barry K."/>
            <person name="Bills G."/>
            <person name="Bluhm B.H."/>
            <person name="Cannon C."/>
            <person name="Castanera R."/>
            <person name="Culley D.E."/>
            <person name="Daum C."/>
            <person name="Ezra D."/>
            <person name="Gonzalez J.B."/>
            <person name="Henrissat B."/>
            <person name="Kuo A."/>
            <person name="Liang C."/>
            <person name="Lipzen A."/>
            <person name="Lutzoni F."/>
            <person name="Magnuson J."/>
            <person name="Mondo S."/>
            <person name="Nolan M."/>
            <person name="Ohm R."/>
            <person name="Pangilinan J."/>
            <person name="Park H.-J."/>
            <person name="Ramirez L."/>
            <person name="Alfaro M."/>
            <person name="Sun H."/>
            <person name="Tritt A."/>
            <person name="Yoshinaga Y."/>
            <person name="Zwiers L.-H."/>
            <person name="Turgeon B.G."/>
            <person name="Goodwin S.B."/>
            <person name="Spatafora J.W."/>
            <person name="Crous P.W."/>
            <person name="Grigoriev I.V."/>
        </authorList>
    </citation>
    <scope>NUCLEOTIDE SEQUENCE</scope>
    <source>
        <strain evidence="5">CBS 342.82</strain>
    </source>
</reference>
<dbReference type="AlphaFoldDB" id="A0A6J3LTX6"/>
<dbReference type="PROSITE" id="PS00061">
    <property type="entry name" value="ADH_SHORT"/>
    <property type="match status" value="1"/>
</dbReference>
<gene>
    <name evidence="5" type="ORF">K489DRAFT_384159</name>
</gene>
<reference evidence="5" key="3">
    <citation type="submission" date="2025-08" db="UniProtKB">
        <authorList>
            <consortium name="RefSeq"/>
        </authorList>
    </citation>
    <scope>IDENTIFICATION</scope>
    <source>
        <strain evidence="5">CBS 342.82</strain>
    </source>
</reference>
<dbReference type="RefSeq" id="XP_033456276.1">
    <property type="nucleotide sequence ID" value="XM_033605792.1"/>
</dbReference>
<dbReference type="GeneID" id="54363592"/>
<dbReference type="InterPro" id="IPR051468">
    <property type="entry name" value="Fungal_SecMetab_SDRs"/>
</dbReference>
<dbReference type="GO" id="GO:0005737">
    <property type="term" value="C:cytoplasm"/>
    <property type="evidence" value="ECO:0007669"/>
    <property type="project" value="TreeGrafter"/>
</dbReference>
<proteinExistence type="inferred from homology"/>
<keyword evidence="4" id="KW-1185">Reference proteome</keyword>
<keyword evidence="2" id="KW-0521">NADP</keyword>
<dbReference type="GO" id="GO:0016491">
    <property type="term" value="F:oxidoreductase activity"/>
    <property type="evidence" value="ECO:0007669"/>
    <property type="project" value="UniProtKB-KW"/>
</dbReference>
<dbReference type="PANTHER" id="PTHR43544:SF7">
    <property type="entry name" value="NADB-LER2"/>
    <property type="match status" value="1"/>
</dbReference>
<reference evidence="5" key="2">
    <citation type="submission" date="2020-04" db="EMBL/GenBank/DDBJ databases">
        <authorList>
            <consortium name="NCBI Genome Project"/>
        </authorList>
    </citation>
    <scope>NUCLEOTIDE SEQUENCE</scope>
    <source>
        <strain evidence="5">CBS 342.82</strain>
    </source>
</reference>
<dbReference type="InterPro" id="IPR020904">
    <property type="entry name" value="Sc_DH/Rdtase_CS"/>
</dbReference>
<name>A0A6J3LTX6_9PEZI</name>
<dbReference type="PRINTS" id="PR00081">
    <property type="entry name" value="GDHRDH"/>
</dbReference>
<dbReference type="Pfam" id="PF00106">
    <property type="entry name" value="adh_short"/>
    <property type="match status" value="1"/>
</dbReference>
<evidence type="ECO:0000256" key="2">
    <source>
        <dbReference type="ARBA" id="ARBA00022857"/>
    </source>
</evidence>
<comment type="similarity">
    <text evidence="1">Belongs to the short-chain dehydrogenases/reductases (SDR) family.</text>
</comment>
<organism evidence="5">
    <name type="scientific">Dissoconium aciculare CBS 342.82</name>
    <dbReference type="NCBI Taxonomy" id="1314786"/>
    <lineage>
        <taxon>Eukaryota</taxon>
        <taxon>Fungi</taxon>
        <taxon>Dikarya</taxon>
        <taxon>Ascomycota</taxon>
        <taxon>Pezizomycotina</taxon>
        <taxon>Dothideomycetes</taxon>
        <taxon>Dothideomycetidae</taxon>
        <taxon>Mycosphaerellales</taxon>
        <taxon>Dissoconiaceae</taxon>
        <taxon>Dissoconium</taxon>
    </lineage>
</organism>
<dbReference type="OrthoDB" id="9876299at2759"/>
<dbReference type="Gene3D" id="3.40.50.720">
    <property type="entry name" value="NAD(P)-binding Rossmann-like Domain"/>
    <property type="match status" value="1"/>
</dbReference>
<evidence type="ECO:0000313" key="4">
    <source>
        <dbReference type="Proteomes" id="UP000504637"/>
    </source>
</evidence>
<dbReference type="SUPFAM" id="SSF51735">
    <property type="entry name" value="NAD(P)-binding Rossmann-fold domains"/>
    <property type="match status" value="1"/>
</dbReference>
<sequence length="254" mass="26418">MTDATQTVVFISGVGRGIGNGLLQTYLQRDNHLVIGSVRDATSPQYENLKSLPTGSKTRLILVSIESTSPTSATTAIQAAQDAAGGVSHIDLVIANAAIAPRSARVENVAESDMTAAFDVNVLGPHRLFKATYELLGKAKKPVWATISSAAGSVSLLEGYGVSPLLAYGSSKAAVNWLTVAIHASNPTWIATAIQPGFVSTDMGRDGSADLGVPAPPTDISESASKIAAFLDNATREKDSGILYDVMAESKLAF</sequence>